<feature type="non-terminal residue" evidence="1">
    <location>
        <position position="28"/>
    </location>
</feature>
<dbReference type="Proteomes" id="UP000234681">
    <property type="component" value="Chromosome 10"/>
</dbReference>
<dbReference type="AlphaFoldDB" id="A6HGQ8"/>
<dbReference type="EMBL" id="CH473948">
    <property type="protein sequence ID" value="EDM05213.1"/>
    <property type="molecule type" value="Genomic_DNA"/>
</dbReference>
<accession>A6HGQ8</accession>
<organism evidence="1 2">
    <name type="scientific">Rattus norvegicus</name>
    <name type="common">Rat</name>
    <dbReference type="NCBI Taxonomy" id="10116"/>
    <lineage>
        <taxon>Eukaryota</taxon>
        <taxon>Metazoa</taxon>
        <taxon>Chordata</taxon>
        <taxon>Craniata</taxon>
        <taxon>Vertebrata</taxon>
        <taxon>Euteleostomi</taxon>
        <taxon>Mammalia</taxon>
        <taxon>Eutheria</taxon>
        <taxon>Euarchontoglires</taxon>
        <taxon>Glires</taxon>
        <taxon>Rodentia</taxon>
        <taxon>Myomorpha</taxon>
        <taxon>Muroidea</taxon>
        <taxon>Muridae</taxon>
        <taxon>Murinae</taxon>
        <taxon>Rattus</taxon>
    </lineage>
</organism>
<name>A6HGQ8_RAT</name>
<evidence type="ECO:0000313" key="1">
    <source>
        <dbReference type="EMBL" id="EDM05213.1"/>
    </source>
</evidence>
<evidence type="ECO:0000313" key="2">
    <source>
        <dbReference type="Proteomes" id="UP000234681"/>
    </source>
</evidence>
<sequence length="28" mass="3211">MLGLHIHRLSIMTCDLINDFNKNVNPNS</sequence>
<protein>
    <submittedName>
        <fullName evidence="1">RCG34542</fullName>
    </submittedName>
</protein>
<proteinExistence type="predicted"/>
<gene>
    <name evidence="1" type="ORF">rCG_34542</name>
</gene>
<reference evidence="1 2" key="1">
    <citation type="submission" date="2005-07" db="EMBL/GenBank/DDBJ databases">
        <authorList>
            <person name="Mural R.J."/>
            <person name="Li P.W."/>
            <person name="Adams M.D."/>
            <person name="Amanatides P.G."/>
            <person name="Baden-Tillson H."/>
            <person name="Barnstead M."/>
            <person name="Chin S.H."/>
            <person name="Dew I."/>
            <person name="Evans C.A."/>
            <person name="Ferriera S."/>
            <person name="Flanigan M."/>
            <person name="Fosler C."/>
            <person name="Glodek A."/>
            <person name="Gu Z."/>
            <person name="Holt R.A."/>
            <person name="Jennings D."/>
            <person name="Kraft C.L."/>
            <person name="Lu F."/>
            <person name="Nguyen T."/>
            <person name="Nusskern D.R."/>
            <person name="Pfannkoch C.M."/>
            <person name="Sitter C."/>
            <person name="Sutton G.G."/>
            <person name="Venter J.C."/>
            <person name="Wang Z."/>
            <person name="Woodage T."/>
            <person name="Zheng X.H."/>
            <person name="Zhong F."/>
        </authorList>
    </citation>
    <scope>NUCLEOTIDE SEQUENCE [LARGE SCALE GENOMIC DNA]</scope>
    <source>
        <strain>BN</strain>
        <strain evidence="2">Sprague-Dawley</strain>
    </source>
</reference>